<organism evidence="1 2">
    <name type="scientific">Thamnocephalis sphaerospora</name>
    <dbReference type="NCBI Taxonomy" id="78915"/>
    <lineage>
        <taxon>Eukaryota</taxon>
        <taxon>Fungi</taxon>
        <taxon>Fungi incertae sedis</taxon>
        <taxon>Zoopagomycota</taxon>
        <taxon>Zoopagomycotina</taxon>
        <taxon>Zoopagomycetes</taxon>
        <taxon>Zoopagales</taxon>
        <taxon>Sigmoideomycetaceae</taxon>
        <taxon>Thamnocephalis</taxon>
    </lineage>
</organism>
<proteinExistence type="predicted"/>
<name>A0A4P9XWM8_9FUNG</name>
<sequence length="96" mass="10554">MSAKGSEHGKSATGGSLARECAALRDKFPSADFEIVAVSDAGFPMAVDGREMHLIETAPKERRWLSEEQVWELKRQRKGFMDVTFQPNLSSAAPNS</sequence>
<gene>
    <name evidence="1" type="ORF">THASP1DRAFT_27439</name>
</gene>
<dbReference type="EMBL" id="KZ992437">
    <property type="protein sequence ID" value="RKP10785.1"/>
    <property type="molecule type" value="Genomic_DNA"/>
</dbReference>
<accession>A0A4P9XWM8</accession>
<dbReference type="OrthoDB" id="5592008at2759"/>
<evidence type="ECO:0000313" key="1">
    <source>
        <dbReference type="EMBL" id="RKP10785.1"/>
    </source>
</evidence>
<evidence type="ECO:0000313" key="2">
    <source>
        <dbReference type="Proteomes" id="UP000271241"/>
    </source>
</evidence>
<dbReference type="AlphaFoldDB" id="A0A4P9XWM8"/>
<protein>
    <submittedName>
        <fullName evidence="1">Uncharacterized protein</fullName>
    </submittedName>
</protein>
<dbReference type="Proteomes" id="UP000271241">
    <property type="component" value="Unassembled WGS sequence"/>
</dbReference>
<reference evidence="2" key="1">
    <citation type="journal article" date="2018" name="Nat. Microbiol.">
        <title>Leveraging single-cell genomics to expand the fungal tree of life.</title>
        <authorList>
            <person name="Ahrendt S.R."/>
            <person name="Quandt C.A."/>
            <person name="Ciobanu D."/>
            <person name="Clum A."/>
            <person name="Salamov A."/>
            <person name="Andreopoulos B."/>
            <person name="Cheng J.F."/>
            <person name="Woyke T."/>
            <person name="Pelin A."/>
            <person name="Henrissat B."/>
            <person name="Reynolds N.K."/>
            <person name="Benny G.L."/>
            <person name="Smith M.E."/>
            <person name="James T.Y."/>
            <person name="Grigoriev I.V."/>
        </authorList>
    </citation>
    <scope>NUCLEOTIDE SEQUENCE [LARGE SCALE GENOMIC DNA]</scope>
    <source>
        <strain evidence="2">RSA 1356</strain>
    </source>
</reference>
<keyword evidence="2" id="KW-1185">Reference proteome</keyword>